<name>D3V009_XENBS</name>
<dbReference type="HOGENOM" id="CLU_2605257_0_0_6"/>
<dbReference type="AlphaFoldDB" id="D3V009"/>
<dbReference type="EMBL" id="FN667741">
    <property type="protein sequence ID" value="CBJ80302.1"/>
    <property type="molecule type" value="Genomic_DNA"/>
</dbReference>
<dbReference type="Pfam" id="PF23975">
    <property type="entry name" value="DUF7301"/>
    <property type="match status" value="1"/>
</dbReference>
<dbReference type="InterPro" id="IPR055725">
    <property type="entry name" value="DUF7301"/>
</dbReference>
<dbReference type="Proteomes" id="UP000002045">
    <property type="component" value="Chromosome"/>
</dbReference>
<accession>D3V009</accession>
<dbReference type="STRING" id="406818.XBJ1_1168"/>
<dbReference type="RefSeq" id="WP_012987712.1">
    <property type="nucleotide sequence ID" value="NC_013892.1"/>
</dbReference>
<reference evidence="1" key="1">
    <citation type="journal article" date="2011" name="PLoS ONE">
        <title>The entomopathogenic bacterial endosymbionts xenorhabdus and photorhabdus: convergent lifestyles from divergent genomes.</title>
        <authorList>
            <person name="Chaston J.M."/>
            <person name="Suen G."/>
            <person name="Tucker S.L."/>
            <person name="Andersen A.W."/>
            <person name="Bhasin A."/>
            <person name="Bode E."/>
            <person name="Bode H.B."/>
            <person name="Brachmann A.O."/>
            <person name="Cowles C.E."/>
            <person name="Cowles K.N."/>
            <person name="Darby C."/>
            <person name="de Leon L."/>
            <person name="Drace K."/>
            <person name="Du Z."/>
            <person name="Givaudan A."/>
            <person name="Herbert Tran E.E."/>
            <person name="Jewell K.A."/>
            <person name="Knack J.J."/>
            <person name="Krasomil-Osterfeld K.C."/>
            <person name="Kukor R."/>
            <person name="Lanois A."/>
            <person name="Latreille P."/>
            <person name="Leimgruber N.K."/>
            <person name="Lipke C.M."/>
            <person name="Liu R."/>
            <person name="Lu X."/>
            <person name="Martens E.C."/>
            <person name="Marri P.R."/>
            <person name="Medigue C."/>
            <person name="Menard M.L."/>
            <person name="Miller N.M."/>
            <person name="Morales-Soto N."/>
            <person name="Norton S."/>
            <person name="Ogier J.C."/>
            <person name="Orchard S.S."/>
            <person name="Park D."/>
            <person name="Park Y."/>
            <person name="Qurollo B.A."/>
            <person name="Sugar D.R."/>
            <person name="Richards G.R."/>
            <person name="Rouy Z."/>
            <person name="Slominski B."/>
            <person name="Slominski K."/>
            <person name="Snyder H."/>
            <person name="Tjaden B.C."/>
            <person name="van der Hoeven R."/>
            <person name="Welch R.D."/>
            <person name="Wheeler C."/>
            <person name="Xiang B."/>
            <person name="Barbazuk B."/>
            <person name="Gaudriault S."/>
            <person name="Goodner B."/>
            <person name="Slater S.C."/>
            <person name="Forst S."/>
            <person name="Goldman B.S."/>
            <person name="Goodrich-Blair H."/>
        </authorList>
    </citation>
    <scope>NUCLEOTIDE SEQUENCE [LARGE SCALE GENOMIC DNA]</scope>
    <source>
        <strain evidence="1">SS-2004</strain>
    </source>
</reference>
<sequence>MKKLTTASELLKRVYDSHYARYRKYWKNTRNKPHRRRFKMTQSRRDRVLRQIVKRDLAAGTLIFRG</sequence>
<dbReference type="KEGG" id="xbo:XBJ1_1168"/>
<proteinExistence type="predicted"/>
<evidence type="ECO:0000313" key="2">
    <source>
        <dbReference type="Proteomes" id="UP000002045"/>
    </source>
</evidence>
<gene>
    <name evidence="1" type="ordered locus">XBJ1_1168</name>
</gene>
<protein>
    <submittedName>
        <fullName evidence="1">Uncharacterized protein</fullName>
    </submittedName>
</protein>
<evidence type="ECO:0000313" key="1">
    <source>
        <dbReference type="EMBL" id="CBJ80302.1"/>
    </source>
</evidence>
<organism evidence="1 2">
    <name type="scientific">Xenorhabdus bovienii (strain SS-2004)</name>
    <name type="common">Xenorhabdus nematophila subsp. bovienii</name>
    <dbReference type="NCBI Taxonomy" id="406818"/>
    <lineage>
        <taxon>Bacteria</taxon>
        <taxon>Pseudomonadati</taxon>
        <taxon>Pseudomonadota</taxon>
        <taxon>Gammaproteobacteria</taxon>
        <taxon>Enterobacterales</taxon>
        <taxon>Morganellaceae</taxon>
        <taxon>Xenorhabdus</taxon>
    </lineage>
</organism>